<reference evidence="1" key="1">
    <citation type="journal article" date="2012" name="PLoS ONE">
        <title>Gene sets for utilization of primary and secondary nutrition supplies in the distal gut of endangered iberian lynx.</title>
        <authorList>
            <person name="Alcaide M."/>
            <person name="Messina E."/>
            <person name="Richter M."/>
            <person name="Bargiela R."/>
            <person name="Peplies J."/>
            <person name="Huws S.A."/>
            <person name="Newbold C.J."/>
            <person name="Golyshin P.N."/>
            <person name="Simon M.A."/>
            <person name="Lopez G."/>
            <person name="Yakimov M.M."/>
            <person name="Ferrer M."/>
        </authorList>
    </citation>
    <scope>NUCLEOTIDE SEQUENCE</scope>
</reference>
<dbReference type="EMBL" id="AMCI01003724">
    <property type="protein sequence ID" value="EJW99621.1"/>
    <property type="molecule type" value="Genomic_DNA"/>
</dbReference>
<name>J9FXC0_9ZZZZ</name>
<dbReference type="AlphaFoldDB" id="J9FXC0"/>
<proteinExistence type="predicted"/>
<protein>
    <submittedName>
        <fullName evidence="1">Secreted protein</fullName>
    </submittedName>
</protein>
<evidence type="ECO:0000313" key="1">
    <source>
        <dbReference type="EMBL" id="EJW99621.1"/>
    </source>
</evidence>
<gene>
    <name evidence="1" type="ORF">EVA_12271</name>
</gene>
<comment type="caution">
    <text evidence="1">The sequence shown here is derived from an EMBL/GenBank/DDBJ whole genome shotgun (WGS) entry which is preliminary data.</text>
</comment>
<sequence>MKSRKVARLSAICAGVLMPLRTHMTPSSEAAKRRAQAG</sequence>
<organism evidence="1">
    <name type="scientific">gut metagenome</name>
    <dbReference type="NCBI Taxonomy" id="749906"/>
    <lineage>
        <taxon>unclassified sequences</taxon>
        <taxon>metagenomes</taxon>
        <taxon>organismal metagenomes</taxon>
    </lineage>
</organism>
<accession>J9FXC0</accession>